<gene>
    <name evidence="8" type="ORF">METZ01_LOCUS80973</name>
</gene>
<dbReference type="EMBL" id="UINC01006535">
    <property type="protein sequence ID" value="SVA28119.1"/>
    <property type="molecule type" value="Genomic_DNA"/>
</dbReference>
<dbReference type="NCBIfam" id="TIGR00427">
    <property type="entry name" value="NAAT family transporter"/>
    <property type="match status" value="1"/>
</dbReference>
<name>A0A381UIY4_9ZZZZ</name>
<protein>
    <submittedName>
        <fullName evidence="8">Uncharacterized protein</fullName>
    </submittedName>
</protein>
<feature type="transmembrane region" description="Helical" evidence="7">
    <location>
        <begin position="42"/>
        <end position="65"/>
    </location>
</feature>
<accession>A0A381UIY4</accession>
<dbReference type="Pfam" id="PF01914">
    <property type="entry name" value="MarC"/>
    <property type="match status" value="1"/>
</dbReference>
<evidence type="ECO:0000313" key="8">
    <source>
        <dbReference type="EMBL" id="SVA28119.1"/>
    </source>
</evidence>
<evidence type="ECO:0000256" key="7">
    <source>
        <dbReference type="SAM" id="Phobius"/>
    </source>
</evidence>
<keyword evidence="3" id="KW-1003">Cell membrane</keyword>
<dbReference type="InterPro" id="IPR002771">
    <property type="entry name" value="Multi_antbiot-R_MarC"/>
</dbReference>
<reference evidence="8" key="1">
    <citation type="submission" date="2018-05" db="EMBL/GenBank/DDBJ databases">
        <authorList>
            <person name="Lanie J.A."/>
            <person name="Ng W.-L."/>
            <person name="Kazmierczak K.M."/>
            <person name="Andrzejewski T.M."/>
            <person name="Davidsen T.M."/>
            <person name="Wayne K.J."/>
            <person name="Tettelin H."/>
            <person name="Glass J.I."/>
            <person name="Rusch D."/>
            <person name="Podicherti R."/>
            <person name="Tsui H.-C.T."/>
            <person name="Winkler M.E."/>
        </authorList>
    </citation>
    <scope>NUCLEOTIDE SEQUENCE</scope>
</reference>
<comment type="subcellular location">
    <subcellularLocation>
        <location evidence="1">Cell membrane</location>
        <topology evidence="1">Multi-pass membrane protein</topology>
    </subcellularLocation>
</comment>
<organism evidence="8">
    <name type="scientific">marine metagenome</name>
    <dbReference type="NCBI Taxonomy" id="408172"/>
    <lineage>
        <taxon>unclassified sequences</taxon>
        <taxon>metagenomes</taxon>
        <taxon>ecological metagenomes</taxon>
    </lineage>
</organism>
<dbReference type="GO" id="GO:0005886">
    <property type="term" value="C:plasma membrane"/>
    <property type="evidence" value="ECO:0007669"/>
    <property type="project" value="UniProtKB-SubCell"/>
</dbReference>
<evidence type="ECO:0000256" key="1">
    <source>
        <dbReference type="ARBA" id="ARBA00004651"/>
    </source>
</evidence>
<proteinExistence type="inferred from homology"/>
<comment type="similarity">
    <text evidence="2">Belongs to the UPF0056 (MarC) family.</text>
</comment>
<sequence length="215" mass="23612">MSYLEYTLLCFSTLFTLVNPLGISTVFLVLTERFDEHQRKIIARKGAMTGIVTLLIFAFLGKYIFQLYSITLDAFKIMGGIIFFRTGLRMLEVIVSRTRSTPQEQQEGLETDDIAITPVGIPLLTGPGAITGAMVLAGKATIPLHYGILIASIIAVLALTYFILVGADKLSRRLGTTWVRVIQRVMGILLMVIAVQFIIDGVTSVLKSIIISALE</sequence>
<evidence type="ECO:0000256" key="3">
    <source>
        <dbReference type="ARBA" id="ARBA00022475"/>
    </source>
</evidence>
<keyword evidence="5 7" id="KW-1133">Transmembrane helix</keyword>
<feature type="transmembrane region" description="Helical" evidence="7">
    <location>
        <begin position="144"/>
        <end position="167"/>
    </location>
</feature>
<keyword evidence="6 7" id="KW-0472">Membrane</keyword>
<feature type="transmembrane region" description="Helical" evidence="7">
    <location>
        <begin position="188"/>
        <end position="214"/>
    </location>
</feature>
<feature type="transmembrane region" description="Helical" evidence="7">
    <location>
        <begin position="115"/>
        <end position="138"/>
    </location>
</feature>
<dbReference type="AlphaFoldDB" id="A0A381UIY4"/>
<evidence type="ECO:0000256" key="4">
    <source>
        <dbReference type="ARBA" id="ARBA00022692"/>
    </source>
</evidence>
<evidence type="ECO:0000256" key="5">
    <source>
        <dbReference type="ARBA" id="ARBA00022989"/>
    </source>
</evidence>
<dbReference type="PANTHER" id="PTHR33508:SF1">
    <property type="entry name" value="UPF0056 MEMBRANE PROTEIN YHCE"/>
    <property type="match status" value="1"/>
</dbReference>
<dbReference type="PANTHER" id="PTHR33508">
    <property type="entry name" value="UPF0056 MEMBRANE PROTEIN YHCE"/>
    <property type="match status" value="1"/>
</dbReference>
<keyword evidence="4 7" id="KW-0812">Transmembrane</keyword>
<feature type="transmembrane region" description="Helical" evidence="7">
    <location>
        <begin position="6"/>
        <end position="30"/>
    </location>
</feature>
<evidence type="ECO:0000256" key="6">
    <source>
        <dbReference type="ARBA" id="ARBA00023136"/>
    </source>
</evidence>
<evidence type="ECO:0000256" key="2">
    <source>
        <dbReference type="ARBA" id="ARBA00009784"/>
    </source>
</evidence>